<feature type="compositionally biased region" description="Pro residues" evidence="1">
    <location>
        <begin position="125"/>
        <end position="134"/>
    </location>
</feature>
<evidence type="ECO:0008006" key="5">
    <source>
        <dbReference type="Google" id="ProtNLM"/>
    </source>
</evidence>
<proteinExistence type="predicted"/>
<dbReference type="RefSeq" id="WP_186287272.1">
    <property type="nucleotide sequence ID" value="NZ_JACMSF010000073.1"/>
</dbReference>
<keyword evidence="2" id="KW-0472">Membrane</keyword>
<feature type="compositionally biased region" description="Low complexity" evidence="1">
    <location>
        <begin position="98"/>
        <end position="124"/>
    </location>
</feature>
<evidence type="ECO:0000256" key="1">
    <source>
        <dbReference type="SAM" id="MobiDB-lite"/>
    </source>
</evidence>
<keyword evidence="2" id="KW-0812">Transmembrane</keyword>
<evidence type="ECO:0000313" key="3">
    <source>
        <dbReference type="EMBL" id="MBC2907320.1"/>
    </source>
</evidence>
<keyword evidence="4" id="KW-1185">Reference proteome</keyword>
<keyword evidence="2" id="KW-1133">Transmembrane helix</keyword>
<feature type="compositionally biased region" description="Low complexity" evidence="1">
    <location>
        <begin position="78"/>
        <end position="89"/>
    </location>
</feature>
<evidence type="ECO:0000256" key="2">
    <source>
        <dbReference type="SAM" id="Phobius"/>
    </source>
</evidence>
<evidence type="ECO:0000313" key="4">
    <source>
        <dbReference type="Proteomes" id="UP000584670"/>
    </source>
</evidence>
<name>A0A7X1JB07_9ACTN</name>
<reference evidence="3 4" key="1">
    <citation type="submission" date="2020-08" db="EMBL/GenBank/DDBJ databases">
        <title>Streptomyces sp. PSKA01 genome sequencing and assembly.</title>
        <authorList>
            <person name="Mandal S."/>
            <person name="Maiti P.K."/>
            <person name="Das P."/>
        </authorList>
    </citation>
    <scope>NUCLEOTIDE SEQUENCE [LARGE SCALE GENOMIC DNA]</scope>
    <source>
        <strain evidence="3 4">PSKA01</strain>
    </source>
</reference>
<feature type="region of interest" description="Disordered" evidence="1">
    <location>
        <begin position="65"/>
        <end position="134"/>
    </location>
</feature>
<comment type="caution">
    <text evidence="3">The sequence shown here is derived from an EMBL/GenBank/DDBJ whole genome shotgun (WGS) entry which is preliminary data.</text>
</comment>
<organism evidence="3 4">
    <name type="scientific">Streptomyces cupreus</name>
    <dbReference type="NCBI Taxonomy" id="2759956"/>
    <lineage>
        <taxon>Bacteria</taxon>
        <taxon>Bacillati</taxon>
        <taxon>Actinomycetota</taxon>
        <taxon>Actinomycetes</taxon>
        <taxon>Kitasatosporales</taxon>
        <taxon>Streptomycetaceae</taxon>
        <taxon>Streptomyces</taxon>
    </lineage>
</organism>
<feature type="transmembrane region" description="Helical" evidence="2">
    <location>
        <begin position="44"/>
        <end position="61"/>
    </location>
</feature>
<gene>
    <name evidence="3" type="ORF">H4N64_38560</name>
</gene>
<dbReference type="Proteomes" id="UP000584670">
    <property type="component" value="Unassembled WGS sequence"/>
</dbReference>
<protein>
    <recommendedName>
        <fullName evidence="5">Cellulase</fullName>
    </recommendedName>
</protein>
<dbReference type="EMBL" id="JACMSF010000073">
    <property type="protein sequence ID" value="MBC2907320.1"/>
    <property type="molecule type" value="Genomic_DNA"/>
</dbReference>
<sequence>MDHFEEQLARMMRSSQEYAPFELRQRERLQDAVRTRRRLRAARNAAGSVLAVAVLALALMLRPGGTQQVEPSSPAPAPTTSVPGTSPTPTSEPPSSPPVTSDSSTPTSPSTTATSTSTSTESVSVPPPETSITP</sequence>
<dbReference type="AlphaFoldDB" id="A0A7X1JB07"/>
<accession>A0A7X1JB07</accession>